<accession>A0A1G2T8L9</accession>
<sequence length="161" mass="18573">MLLLEENYFNFMKKTIIIIVVAVGLLFGGVWWSKSLTKNDPDIISRNGLHWHPELFIFVKGVKEEIPTNIGVGFQYAGLPGYDQNMKMTGVHTHDTSGIIHFEFSGLVRKKDLTLGQFFKIWGKDISSFGVNMKMTVNGKENTEYENYIMQDKDKIELRYE</sequence>
<gene>
    <name evidence="2" type="ORF">A2W58_01660</name>
</gene>
<keyword evidence="1" id="KW-1133">Transmembrane helix</keyword>
<keyword evidence="1" id="KW-0472">Membrane</keyword>
<evidence type="ECO:0000313" key="3">
    <source>
        <dbReference type="Proteomes" id="UP000179264"/>
    </source>
</evidence>
<name>A0A1G2T8L9_9BACT</name>
<protein>
    <submittedName>
        <fullName evidence="2">Uncharacterized protein</fullName>
    </submittedName>
</protein>
<feature type="transmembrane region" description="Helical" evidence="1">
    <location>
        <begin position="15"/>
        <end position="32"/>
    </location>
</feature>
<evidence type="ECO:0000256" key="1">
    <source>
        <dbReference type="SAM" id="Phobius"/>
    </source>
</evidence>
<evidence type="ECO:0000313" key="2">
    <source>
        <dbReference type="EMBL" id="OHA93613.1"/>
    </source>
</evidence>
<dbReference type="AlphaFoldDB" id="A0A1G2T8L9"/>
<organism evidence="2 3">
    <name type="scientific">Candidatus Zambryskibacteria bacterium RIFCSPHIGHO2_02_38_10.5</name>
    <dbReference type="NCBI Taxonomy" id="1802742"/>
    <lineage>
        <taxon>Bacteria</taxon>
        <taxon>Candidatus Zambryskiibacteriota</taxon>
    </lineage>
</organism>
<keyword evidence="1" id="KW-0812">Transmembrane</keyword>
<reference evidence="2 3" key="1">
    <citation type="journal article" date="2016" name="Nat. Commun.">
        <title>Thousands of microbial genomes shed light on interconnected biogeochemical processes in an aquifer system.</title>
        <authorList>
            <person name="Anantharaman K."/>
            <person name="Brown C.T."/>
            <person name="Hug L.A."/>
            <person name="Sharon I."/>
            <person name="Castelle C.J."/>
            <person name="Probst A.J."/>
            <person name="Thomas B.C."/>
            <person name="Singh A."/>
            <person name="Wilkins M.J."/>
            <person name="Karaoz U."/>
            <person name="Brodie E.L."/>
            <person name="Williams K.H."/>
            <person name="Hubbard S.S."/>
            <person name="Banfield J.F."/>
        </authorList>
    </citation>
    <scope>NUCLEOTIDE SEQUENCE [LARGE SCALE GENOMIC DNA]</scope>
</reference>
<proteinExistence type="predicted"/>
<dbReference type="EMBL" id="MHVL01000016">
    <property type="protein sequence ID" value="OHA93613.1"/>
    <property type="molecule type" value="Genomic_DNA"/>
</dbReference>
<comment type="caution">
    <text evidence="2">The sequence shown here is derived from an EMBL/GenBank/DDBJ whole genome shotgun (WGS) entry which is preliminary data.</text>
</comment>
<dbReference type="Proteomes" id="UP000179264">
    <property type="component" value="Unassembled WGS sequence"/>
</dbReference>